<comment type="caution">
    <text evidence="2">The sequence shown here is derived from an EMBL/GenBank/DDBJ whole genome shotgun (WGS) entry which is preliminary data.</text>
</comment>
<accession>A0AB73BVF4</accession>
<dbReference type="InterPro" id="IPR000866">
    <property type="entry name" value="AhpC/TSA"/>
</dbReference>
<dbReference type="Pfam" id="PF00578">
    <property type="entry name" value="AhpC-TSA"/>
    <property type="match status" value="1"/>
</dbReference>
<evidence type="ECO:0000313" key="3">
    <source>
        <dbReference type="Proteomes" id="UP000027473"/>
    </source>
</evidence>
<dbReference type="Proteomes" id="UP000027473">
    <property type="component" value="Unassembled WGS sequence"/>
</dbReference>
<gene>
    <name evidence="2" type="ORF">FUSO3_07580</name>
</gene>
<dbReference type="InterPro" id="IPR036249">
    <property type="entry name" value="Thioredoxin-like_sf"/>
</dbReference>
<dbReference type="AlphaFoldDB" id="A0AB73BVF4"/>
<dbReference type="Gene3D" id="3.40.30.10">
    <property type="entry name" value="Glutaredoxin"/>
    <property type="match status" value="1"/>
</dbReference>
<dbReference type="PROSITE" id="PS51352">
    <property type="entry name" value="THIOREDOXIN_2"/>
    <property type="match status" value="1"/>
</dbReference>
<protein>
    <submittedName>
        <fullName evidence="2">Thiol:disulfide interchange protein</fullName>
    </submittedName>
</protein>
<dbReference type="GO" id="GO:0016209">
    <property type="term" value="F:antioxidant activity"/>
    <property type="evidence" value="ECO:0007669"/>
    <property type="project" value="InterPro"/>
</dbReference>
<dbReference type="CDD" id="cd02966">
    <property type="entry name" value="TlpA_like_family"/>
    <property type="match status" value="1"/>
</dbReference>
<dbReference type="SUPFAM" id="SSF52833">
    <property type="entry name" value="Thioredoxin-like"/>
    <property type="match status" value="1"/>
</dbReference>
<name>A0AB73BVF4_9FUSO</name>
<organism evidence="2 3">
    <name type="scientific">Fusobacterium necrophorum BL</name>
    <dbReference type="NCBI Taxonomy" id="1441732"/>
    <lineage>
        <taxon>Bacteria</taxon>
        <taxon>Fusobacteriati</taxon>
        <taxon>Fusobacteriota</taxon>
        <taxon>Fusobacteriia</taxon>
        <taxon>Fusobacteriales</taxon>
        <taxon>Fusobacteriaceae</taxon>
        <taxon>Fusobacterium</taxon>
    </lineage>
</organism>
<dbReference type="PANTHER" id="PTHR42852:SF17">
    <property type="entry name" value="THIOREDOXIN-LIKE PROTEIN HI_1115"/>
    <property type="match status" value="1"/>
</dbReference>
<sequence>MKMKYVKIFFLSLLFTLISTALLSIPLDNMDQNGNVTLPNIELLDQYKTQQSLDHYKGKVIVLTFWVTWCKDCMQEMPEMEKLYKEYGENKKEVIFLGVVNPKSDVYSKSRDRVYKKEILEYIKQNNYSIPSLFDETGEVYNTYEIEEYPSTFIINKENYLKFYIKGRVDKEELKQFIDNTLAE</sequence>
<proteinExistence type="predicted"/>
<dbReference type="PANTHER" id="PTHR42852">
    <property type="entry name" value="THIOL:DISULFIDE INTERCHANGE PROTEIN DSBE"/>
    <property type="match status" value="1"/>
</dbReference>
<feature type="domain" description="Thioredoxin" evidence="1">
    <location>
        <begin position="16"/>
        <end position="183"/>
    </location>
</feature>
<evidence type="ECO:0000259" key="1">
    <source>
        <dbReference type="PROSITE" id="PS51352"/>
    </source>
</evidence>
<dbReference type="GO" id="GO:0016491">
    <property type="term" value="F:oxidoreductase activity"/>
    <property type="evidence" value="ECO:0007669"/>
    <property type="project" value="InterPro"/>
</dbReference>
<dbReference type="EMBL" id="JAAC01000125">
    <property type="protein sequence ID" value="KDE62564.1"/>
    <property type="molecule type" value="Genomic_DNA"/>
</dbReference>
<dbReference type="InterPro" id="IPR050553">
    <property type="entry name" value="Thioredoxin_ResA/DsbE_sf"/>
</dbReference>
<evidence type="ECO:0000313" key="2">
    <source>
        <dbReference type="EMBL" id="KDE62564.1"/>
    </source>
</evidence>
<dbReference type="InterPro" id="IPR013766">
    <property type="entry name" value="Thioredoxin_domain"/>
</dbReference>
<reference evidence="2 3" key="1">
    <citation type="submission" date="2014-01" db="EMBL/GenBank/DDBJ databases">
        <title>Comparative genomics of Fusobacterium necrophorum wild isolates.</title>
        <authorList>
            <person name="Kittichotirat W."/>
            <person name="Bumgarner R.E."/>
            <person name="Lawrence P."/>
        </authorList>
    </citation>
    <scope>NUCLEOTIDE SEQUENCE [LARGE SCALE GENOMIC DNA]</scope>
    <source>
        <strain evidence="2 3">BL</strain>
    </source>
</reference>